<dbReference type="Gene3D" id="3.40.50.300">
    <property type="entry name" value="P-loop containing nucleotide triphosphate hydrolases"/>
    <property type="match status" value="1"/>
</dbReference>
<dbReference type="GO" id="GO:0006312">
    <property type="term" value="P:mitotic recombination"/>
    <property type="evidence" value="ECO:0007669"/>
    <property type="project" value="TreeGrafter"/>
</dbReference>
<dbReference type="SMART" id="SM00533">
    <property type="entry name" value="MUTSd"/>
    <property type="match status" value="1"/>
</dbReference>
<gene>
    <name evidence="5" type="ORF">CYME_CMP114C</name>
</gene>
<dbReference type="AlphaFoldDB" id="M1VFK9"/>
<dbReference type="InterPro" id="IPR000432">
    <property type="entry name" value="DNA_mismatch_repair_MutS_C"/>
</dbReference>
<dbReference type="PANTHER" id="PTHR11361:SF35">
    <property type="entry name" value="DNA MISMATCH REPAIR PROTEIN MSH2"/>
    <property type="match status" value="1"/>
</dbReference>
<keyword evidence="2" id="KW-0067">ATP-binding</keyword>
<dbReference type="GO" id="GO:0140664">
    <property type="term" value="F:ATP-dependent DNA damage sensor activity"/>
    <property type="evidence" value="ECO:0007669"/>
    <property type="project" value="InterPro"/>
</dbReference>
<dbReference type="GO" id="GO:0006298">
    <property type="term" value="P:mismatch repair"/>
    <property type="evidence" value="ECO:0007669"/>
    <property type="project" value="InterPro"/>
</dbReference>
<dbReference type="Pfam" id="PF05190">
    <property type="entry name" value="MutS_IV"/>
    <property type="match status" value="1"/>
</dbReference>
<proteinExistence type="predicted"/>
<dbReference type="GO" id="GO:0005524">
    <property type="term" value="F:ATP binding"/>
    <property type="evidence" value="ECO:0007669"/>
    <property type="project" value="UniProtKB-KW"/>
</dbReference>
<evidence type="ECO:0000313" key="5">
    <source>
        <dbReference type="EMBL" id="BAM81757.1"/>
    </source>
</evidence>
<evidence type="ECO:0000313" key="6">
    <source>
        <dbReference type="Proteomes" id="UP000007014"/>
    </source>
</evidence>
<dbReference type="RefSeq" id="XP_005537793.1">
    <property type="nucleotide sequence ID" value="XM_005537736.1"/>
</dbReference>
<dbReference type="InterPro" id="IPR045076">
    <property type="entry name" value="MutS"/>
</dbReference>
<dbReference type="STRING" id="280699.M1VFK9"/>
<evidence type="ECO:0000259" key="4">
    <source>
        <dbReference type="PROSITE" id="PS00486"/>
    </source>
</evidence>
<organism evidence="5 6">
    <name type="scientific">Cyanidioschyzon merolae (strain NIES-3377 / 10D)</name>
    <name type="common">Unicellular red alga</name>
    <dbReference type="NCBI Taxonomy" id="280699"/>
    <lineage>
        <taxon>Eukaryota</taxon>
        <taxon>Rhodophyta</taxon>
        <taxon>Bangiophyceae</taxon>
        <taxon>Cyanidiales</taxon>
        <taxon>Cyanidiaceae</taxon>
        <taxon>Cyanidioschyzon</taxon>
    </lineage>
</organism>
<dbReference type="Gene3D" id="1.10.1420.10">
    <property type="match status" value="2"/>
</dbReference>
<dbReference type="InterPro" id="IPR007861">
    <property type="entry name" value="DNA_mismatch_repair_MutS_clamp"/>
</dbReference>
<keyword evidence="3" id="KW-0238">DNA-binding</keyword>
<dbReference type="SUPFAM" id="SSF52540">
    <property type="entry name" value="P-loop containing nucleoside triphosphate hydrolases"/>
    <property type="match status" value="1"/>
</dbReference>
<dbReference type="SUPFAM" id="SSF48334">
    <property type="entry name" value="DNA repair protein MutS, domain III"/>
    <property type="match status" value="1"/>
</dbReference>
<dbReference type="InterPro" id="IPR027417">
    <property type="entry name" value="P-loop_NTPase"/>
</dbReference>
<keyword evidence="1" id="KW-0547">Nucleotide-binding</keyword>
<dbReference type="SMART" id="SM00534">
    <property type="entry name" value="MUTSac"/>
    <property type="match status" value="1"/>
</dbReference>
<accession>M1VFK9</accession>
<dbReference type="PROSITE" id="PS00486">
    <property type="entry name" value="DNA_MISMATCH_REPAIR_2"/>
    <property type="match status" value="1"/>
</dbReference>
<dbReference type="Pfam" id="PF05192">
    <property type="entry name" value="MutS_III"/>
    <property type="match status" value="1"/>
</dbReference>
<dbReference type="OrthoDB" id="295033at2759"/>
<dbReference type="KEGG" id="cme:CYME_CMP114C"/>
<dbReference type="InterPro" id="IPR036187">
    <property type="entry name" value="DNA_mismatch_repair_MutS_sf"/>
</dbReference>
<dbReference type="GO" id="GO:0030983">
    <property type="term" value="F:mismatched DNA binding"/>
    <property type="evidence" value="ECO:0007669"/>
    <property type="project" value="InterPro"/>
</dbReference>
<dbReference type="GO" id="GO:0032301">
    <property type="term" value="C:MutSalpha complex"/>
    <property type="evidence" value="ECO:0007669"/>
    <property type="project" value="TreeGrafter"/>
</dbReference>
<dbReference type="EMBL" id="AP006498">
    <property type="protein sequence ID" value="BAM81757.1"/>
    <property type="molecule type" value="Genomic_DNA"/>
</dbReference>
<dbReference type="GeneID" id="16996050"/>
<dbReference type="PANTHER" id="PTHR11361">
    <property type="entry name" value="DNA MISMATCH REPAIR PROTEIN MUTS FAMILY MEMBER"/>
    <property type="match status" value="1"/>
</dbReference>
<keyword evidence="6" id="KW-1185">Reference proteome</keyword>
<reference evidence="5 6" key="2">
    <citation type="journal article" date="2007" name="BMC Biol.">
        <title>A 100%-complete sequence reveals unusually simple genomic features in the hot-spring red alga Cyanidioschyzon merolae.</title>
        <authorList>
            <person name="Nozaki H."/>
            <person name="Takano H."/>
            <person name="Misumi O."/>
            <person name="Terasawa K."/>
            <person name="Matsuzaki M."/>
            <person name="Maruyama S."/>
            <person name="Nishida K."/>
            <person name="Yagisawa F."/>
            <person name="Yoshida Y."/>
            <person name="Fujiwara T."/>
            <person name="Takio S."/>
            <person name="Tamura K."/>
            <person name="Chung S.J."/>
            <person name="Nakamura S."/>
            <person name="Kuroiwa H."/>
            <person name="Tanaka K."/>
            <person name="Sato N."/>
            <person name="Kuroiwa T."/>
        </authorList>
    </citation>
    <scope>NUCLEOTIDE SEQUENCE [LARGE SCALE GENOMIC DNA]</scope>
    <source>
        <strain evidence="5 6">10D</strain>
    </source>
</reference>
<sequence>MVHVQGAHGSDALVQVFGGVSGVDKFGREWFESQLEADAAVAYDPSTVLLVLQFASTSAGFWLLSGDAGLLSTQLQTESVRVSVTCQAQQRVLEWYLARVRASTNATLATWVLAGLEAGKAVAVYAAGSRLGSASTSEARGFGFPLQIANKWFLAAAGSPARVGPLTSYLPGNTRAQDSSGLADGDSVVDAEGIALVGETAGVLAVRTRATGEQSNTGHRHCRMVAACHCIPHAGLFRVIECQEDASGEAFLLTDWIERALVRSGARELVLQDGDLAEYELHQLDAALERIGGIARAMLRPVRRGGLGAEHDLRWLVAESETPDSCQRDDDAWRPEALTLDEMFSMKLATDCAHMCVRFLDLGQRVGERGRYRIEQLAWRQNLQLDAAALKALHVLWGDETGPASPSSPPPGSLWCLLDRCRTPMGSRLLRTALIEPLGNREAIERRLDLVELLVHDVIARQRLADYHLKGFADLITIARRLARDKTSLRQLVRLYQSLVRLPALRSELEDLLLAHTETRPRCCQVLRSDIADRLAAVAPAAQEFIEDVERFIDLERITNHEYLLRPSMSTEMTQIRGEMDTCLEEMNRTYQQTIAALQQDDGVRGSGGDWLKLERKDGLGFCFRVTRKDEVCIRGKESITVLETRKDGVRFTTSALRRWSSAYTAAEQRYVAVQRSTLAQVFGHFAKYASMLEVLGHVLALLDMLVAFAMISAERQFCRPRLVESDEFEAHESSGVILRGLRHPLVELALQGEHTFVANDVVLTHPRRLLLITGPNMGGKSVTLRSVGLAVLMAHCGCFVAADAASLPVVDRILVRVGAGDMQTRGISTFMAEMLDMSTILRHATSSSLVLVDELGRGTSTAEGFGLAAALCEALASRASWTLFATHFHELTKLAQGAWSHRMLNAHVAVAQVHRDNDDSEINDRGRGTPAASLVFLYELRPGPSERSFGIHIAEMAGFPHPVIDMARAKVSALENTDA</sequence>
<evidence type="ECO:0000256" key="1">
    <source>
        <dbReference type="ARBA" id="ARBA00022741"/>
    </source>
</evidence>
<name>M1VFK9_CYAM1</name>
<dbReference type="InterPro" id="IPR007696">
    <property type="entry name" value="DNA_mismatch_repair_MutS_core"/>
</dbReference>
<evidence type="ECO:0000256" key="2">
    <source>
        <dbReference type="ARBA" id="ARBA00022840"/>
    </source>
</evidence>
<feature type="domain" description="DNA mismatch repair proteins mutS family" evidence="4">
    <location>
        <begin position="849"/>
        <end position="865"/>
    </location>
</feature>
<protein>
    <submittedName>
        <fullName evidence="5">MutS family DNA mismatch repair protein MSH2</fullName>
    </submittedName>
</protein>
<reference evidence="5 6" key="1">
    <citation type="journal article" date="2004" name="Nature">
        <title>Genome sequence of the ultrasmall unicellular red alga Cyanidioschyzon merolae 10D.</title>
        <authorList>
            <person name="Matsuzaki M."/>
            <person name="Misumi O."/>
            <person name="Shin-i T."/>
            <person name="Maruyama S."/>
            <person name="Takahara M."/>
            <person name="Miyagishima S."/>
            <person name="Mori T."/>
            <person name="Nishida K."/>
            <person name="Yagisawa F."/>
            <person name="Nishida K."/>
            <person name="Yoshida Y."/>
            <person name="Nishimura Y."/>
            <person name="Nakao S."/>
            <person name="Kobayashi T."/>
            <person name="Momoyama Y."/>
            <person name="Higashiyama T."/>
            <person name="Minoda A."/>
            <person name="Sano M."/>
            <person name="Nomoto H."/>
            <person name="Oishi K."/>
            <person name="Hayashi H."/>
            <person name="Ohta F."/>
            <person name="Nishizaka S."/>
            <person name="Haga S."/>
            <person name="Miura S."/>
            <person name="Morishita T."/>
            <person name="Kabeya Y."/>
            <person name="Terasawa K."/>
            <person name="Suzuki Y."/>
            <person name="Ishii Y."/>
            <person name="Asakawa S."/>
            <person name="Takano H."/>
            <person name="Ohta N."/>
            <person name="Kuroiwa H."/>
            <person name="Tanaka K."/>
            <person name="Shimizu N."/>
            <person name="Sugano S."/>
            <person name="Sato N."/>
            <person name="Nozaki H."/>
            <person name="Ogasawara N."/>
            <person name="Kohara Y."/>
            <person name="Kuroiwa T."/>
        </authorList>
    </citation>
    <scope>NUCLEOTIDE SEQUENCE [LARGE SCALE GENOMIC DNA]</scope>
    <source>
        <strain evidence="5 6">10D</strain>
    </source>
</reference>
<dbReference type="Pfam" id="PF00488">
    <property type="entry name" value="MutS_V"/>
    <property type="match status" value="1"/>
</dbReference>
<dbReference type="Proteomes" id="UP000007014">
    <property type="component" value="Chromosome 16"/>
</dbReference>
<evidence type="ECO:0000256" key="3">
    <source>
        <dbReference type="ARBA" id="ARBA00023125"/>
    </source>
</evidence>
<dbReference type="eggNOG" id="KOG0219">
    <property type="taxonomic scope" value="Eukaryota"/>
</dbReference>